<feature type="region of interest" description="Disordered" evidence="1">
    <location>
        <begin position="1"/>
        <end position="59"/>
    </location>
</feature>
<dbReference type="Proteomes" id="UP001266305">
    <property type="component" value="Unassembled WGS sequence"/>
</dbReference>
<evidence type="ECO:0000313" key="3">
    <source>
        <dbReference type="Proteomes" id="UP001266305"/>
    </source>
</evidence>
<organism evidence="2 3">
    <name type="scientific">Saguinus oedipus</name>
    <name type="common">Cotton-top tamarin</name>
    <name type="synonym">Oedipomidas oedipus</name>
    <dbReference type="NCBI Taxonomy" id="9490"/>
    <lineage>
        <taxon>Eukaryota</taxon>
        <taxon>Metazoa</taxon>
        <taxon>Chordata</taxon>
        <taxon>Craniata</taxon>
        <taxon>Vertebrata</taxon>
        <taxon>Euteleostomi</taxon>
        <taxon>Mammalia</taxon>
        <taxon>Eutheria</taxon>
        <taxon>Euarchontoglires</taxon>
        <taxon>Primates</taxon>
        <taxon>Haplorrhini</taxon>
        <taxon>Platyrrhini</taxon>
        <taxon>Cebidae</taxon>
        <taxon>Callitrichinae</taxon>
        <taxon>Saguinus</taxon>
    </lineage>
</organism>
<dbReference type="EMBL" id="JASSZA010000007">
    <property type="protein sequence ID" value="KAK2105282.1"/>
    <property type="molecule type" value="Genomic_DNA"/>
</dbReference>
<keyword evidence="3" id="KW-1185">Reference proteome</keyword>
<feature type="non-terminal residue" evidence="2">
    <location>
        <position position="73"/>
    </location>
</feature>
<reference evidence="2 3" key="1">
    <citation type="submission" date="2023-05" db="EMBL/GenBank/DDBJ databases">
        <title>B98-5 Cell Line De Novo Hybrid Assembly: An Optical Mapping Approach.</title>
        <authorList>
            <person name="Kananen K."/>
            <person name="Auerbach J.A."/>
            <person name="Kautto E."/>
            <person name="Blachly J.S."/>
        </authorList>
    </citation>
    <scope>NUCLEOTIDE SEQUENCE [LARGE SCALE GENOMIC DNA]</scope>
    <source>
        <strain evidence="2">B95-8</strain>
        <tissue evidence="2">Cell line</tissue>
    </source>
</reference>
<evidence type="ECO:0000313" key="2">
    <source>
        <dbReference type="EMBL" id="KAK2105282.1"/>
    </source>
</evidence>
<evidence type="ECO:0000256" key="1">
    <source>
        <dbReference type="SAM" id="MobiDB-lite"/>
    </source>
</evidence>
<name>A0ABQ9V7R9_SAGOE</name>
<protein>
    <submittedName>
        <fullName evidence="2">Uncharacterized protein</fullName>
    </submittedName>
</protein>
<accession>A0ABQ9V7R9</accession>
<comment type="caution">
    <text evidence="2">The sequence shown here is derived from an EMBL/GenBank/DDBJ whole genome shotgun (WGS) entry which is preliminary data.</text>
</comment>
<gene>
    <name evidence="2" type="ORF">P7K49_014796</name>
</gene>
<proteinExistence type="predicted"/>
<sequence>MKTLPGAVGAWTTPALGGGWGEEAGGSEKSLGQACLPLPSSSGGPQFPPLSQGPAKGGEGAYLNHLVEWQLHC</sequence>